<dbReference type="GO" id="GO:0016020">
    <property type="term" value="C:membrane"/>
    <property type="evidence" value="ECO:0007669"/>
    <property type="project" value="UniProtKB-SubCell"/>
</dbReference>
<feature type="region of interest" description="Disordered" evidence="13">
    <location>
        <begin position="568"/>
        <end position="593"/>
    </location>
</feature>
<dbReference type="AlphaFoldDB" id="A0A7S2YQ21"/>
<dbReference type="SMART" id="SM00331">
    <property type="entry name" value="PP2C_SIG"/>
    <property type="match status" value="1"/>
</dbReference>
<feature type="compositionally biased region" description="Low complexity" evidence="13">
    <location>
        <begin position="314"/>
        <end position="347"/>
    </location>
</feature>
<dbReference type="PANTHER" id="PTHR13832">
    <property type="entry name" value="PROTEIN PHOSPHATASE 2C"/>
    <property type="match status" value="1"/>
</dbReference>
<keyword evidence="5" id="KW-0479">Metal-binding</keyword>
<dbReference type="Gene3D" id="3.60.40.10">
    <property type="entry name" value="PPM-type phosphatase domain"/>
    <property type="match status" value="2"/>
</dbReference>
<evidence type="ECO:0000256" key="12">
    <source>
        <dbReference type="RuleBase" id="RU003465"/>
    </source>
</evidence>
<keyword evidence="9" id="KW-0464">Manganese</keyword>
<feature type="region of interest" description="Disordered" evidence="13">
    <location>
        <begin position="155"/>
        <end position="298"/>
    </location>
</feature>
<evidence type="ECO:0000256" key="3">
    <source>
        <dbReference type="ARBA" id="ARBA00006702"/>
    </source>
</evidence>
<feature type="compositionally biased region" description="Basic and acidic residues" evidence="13">
    <location>
        <begin position="190"/>
        <end position="201"/>
    </location>
</feature>
<evidence type="ECO:0000256" key="6">
    <source>
        <dbReference type="ARBA" id="ARBA00022801"/>
    </source>
</evidence>
<comment type="subcellular location">
    <subcellularLocation>
        <location evidence="2">Membrane</location>
        <topology evidence="2">Peripheral membrane protein</topology>
    </subcellularLocation>
</comment>
<comment type="cofactor">
    <cofactor evidence="1">
        <name>Mn(2+)</name>
        <dbReference type="ChEBI" id="CHEBI:29035"/>
    </cofactor>
</comment>
<feature type="domain" description="PPM-type phosphatase" evidence="14">
    <location>
        <begin position="28"/>
        <end position="554"/>
    </location>
</feature>
<evidence type="ECO:0000256" key="4">
    <source>
        <dbReference type="ARBA" id="ARBA00013081"/>
    </source>
</evidence>
<feature type="compositionally biased region" description="Acidic residues" evidence="13">
    <location>
        <begin position="282"/>
        <end position="294"/>
    </location>
</feature>
<sequence>MGTYLSTPVTTKNEESGQALDCPLLPLAWGAVDMQGWRKSMEDAHVGVVQGIELPSHMTTTDAPPANVSAKIFGVFDGHGGPEVARFCQLYLVSVLVQQPTWTATEESTTSTTSHSTDQQQHPKESPVGLALRGTFHALDRMIDSQTQRDELIRLRAVKPPMGERRAANDIPPPRPLQILEETTTNNNHKSLETEESRPFDEQDDDDDNNNVAAQESGTLVSTEQGVQMVDPTEKKDDDSDAVMGKEEAAAMDQDLMNDDDNSETDPKDMNENATSSTTQPPEDDAGADGDNEAEAAGTAGKMGVMLSRLLHMSSSTPSSDAASPLSSPTTQSTTTVTLTPSTTPPSIQDQGPPVEQMTLAPASVLQSGRPVCNLPDHAIHAGATAVVAVLHGKTLTVANAGDSRGVLCRGGVAFPLSFDHKPTSPTELSRIQHAGGFVNHFGRVNGNLNLSRSIGDLKYKQVATCSAAQQMITAEPDILQVTLTEEDDFFILACDGIWDCLSNQQAVDFVQARLEHQTPTSVGKEMLDEIISADPRTTQGIGGDNMTVMIVDLKPHDKTYYFDETMTNPAEHDEPSMEMSAADAAATLSSAL</sequence>
<dbReference type="EC" id="3.1.3.16" evidence="4"/>
<proteinExistence type="inferred from homology"/>
<dbReference type="SMART" id="SM00332">
    <property type="entry name" value="PP2Cc"/>
    <property type="match status" value="1"/>
</dbReference>
<keyword evidence="8 12" id="KW-0904">Protein phosphatase</keyword>
<evidence type="ECO:0000256" key="1">
    <source>
        <dbReference type="ARBA" id="ARBA00001936"/>
    </source>
</evidence>
<evidence type="ECO:0000256" key="8">
    <source>
        <dbReference type="ARBA" id="ARBA00022912"/>
    </source>
</evidence>
<evidence type="ECO:0000256" key="13">
    <source>
        <dbReference type="SAM" id="MobiDB-lite"/>
    </source>
</evidence>
<dbReference type="GO" id="GO:0046872">
    <property type="term" value="F:metal ion binding"/>
    <property type="evidence" value="ECO:0007669"/>
    <property type="project" value="UniProtKB-KW"/>
</dbReference>
<feature type="compositionally biased region" description="Basic and acidic residues" evidence="13">
    <location>
        <begin position="232"/>
        <end position="249"/>
    </location>
</feature>
<dbReference type="EMBL" id="HBHT01036011">
    <property type="protein sequence ID" value="CAD9989129.1"/>
    <property type="molecule type" value="Transcribed_RNA"/>
</dbReference>
<reference evidence="15" key="1">
    <citation type="submission" date="2021-01" db="EMBL/GenBank/DDBJ databases">
        <authorList>
            <person name="Corre E."/>
            <person name="Pelletier E."/>
            <person name="Niang G."/>
            <person name="Scheremetjew M."/>
            <person name="Finn R."/>
            <person name="Kale V."/>
            <person name="Holt S."/>
            <person name="Cochrane G."/>
            <person name="Meng A."/>
            <person name="Brown T."/>
            <person name="Cohen L."/>
        </authorList>
    </citation>
    <scope>NUCLEOTIDE SEQUENCE</scope>
    <source>
        <strain evidence="15">CCMP125</strain>
    </source>
</reference>
<comment type="catalytic activity">
    <reaction evidence="10">
        <text>O-phospho-L-seryl-[protein] + H2O = L-seryl-[protein] + phosphate</text>
        <dbReference type="Rhea" id="RHEA:20629"/>
        <dbReference type="Rhea" id="RHEA-COMP:9863"/>
        <dbReference type="Rhea" id="RHEA-COMP:11604"/>
        <dbReference type="ChEBI" id="CHEBI:15377"/>
        <dbReference type="ChEBI" id="CHEBI:29999"/>
        <dbReference type="ChEBI" id="CHEBI:43474"/>
        <dbReference type="ChEBI" id="CHEBI:83421"/>
        <dbReference type="EC" id="3.1.3.16"/>
    </reaction>
</comment>
<keyword evidence="6 12" id="KW-0378">Hydrolase</keyword>
<dbReference type="PROSITE" id="PS51746">
    <property type="entry name" value="PPM_2"/>
    <property type="match status" value="1"/>
</dbReference>
<dbReference type="SUPFAM" id="SSF81606">
    <property type="entry name" value="PP2C-like"/>
    <property type="match status" value="1"/>
</dbReference>
<protein>
    <recommendedName>
        <fullName evidence="4">protein-serine/threonine phosphatase</fullName>
        <ecNumber evidence="4">3.1.3.16</ecNumber>
    </recommendedName>
</protein>
<feature type="compositionally biased region" description="Low complexity" evidence="13">
    <location>
        <begin position="105"/>
        <end position="117"/>
    </location>
</feature>
<dbReference type="InterPro" id="IPR001932">
    <property type="entry name" value="PPM-type_phosphatase-like_dom"/>
</dbReference>
<gene>
    <name evidence="15" type="ORF">APAL1065_LOCUS24206</name>
</gene>
<accession>A0A7S2YQ21</accession>
<evidence type="ECO:0000256" key="5">
    <source>
        <dbReference type="ARBA" id="ARBA00022723"/>
    </source>
</evidence>
<evidence type="ECO:0000256" key="10">
    <source>
        <dbReference type="ARBA" id="ARBA00047761"/>
    </source>
</evidence>
<keyword evidence="7" id="KW-0460">Magnesium</keyword>
<dbReference type="CDD" id="cd00143">
    <property type="entry name" value="PP2Cc"/>
    <property type="match status" value="1"/>
</dbReference>
<dbReference type="PANTHER" id="PTHR13832:SF803">
    <property type="entry name" value="PROTEIN PHOSPHATASE 1G"/>
    <property type="match status" value="1"/>
</dbReference>
<dbReference type="InterPro" id="IPR015655">
    <property type="entry name" value="PP2C"/>
</dbReference>
<feature type="compositionally biased region" description="Polar residues" evidence="13">
    <location>
        <begin position="212"/>
        <end position="226"/>
    </location>
</feature>
<evidence type="ECO:0000313" key="15">
    <source>
        <dbReference type="EMBL" id="CAD9989129.1"/>
    </source>
</evidence>
<comment type="catalytic activity">
    <reaction evidence="11">
        <text>O-phospho-L-threonyl-[protein] + H2O = L-threonyl-[protein] + phosphate</text>
        <dbReference type="Rhea" id="RHEA:47004"/>
        <dbReference type="Rhea" id="RHEA-COMP:11060"/>
        <dbReference type="Rhea" id="RHEA-COMP:11605"/>
        <dbReference type="ChEBI" id="CHEBI:15377"/>
        <dbReference type="ChEBI" id="CHEBI:30013"/>
        <dbReference type="ChEBI" id="CHEBI:43474"/>
        <dbReference type="ChEBI" id="CHEBI:61977"/>
        <dbReference type="EC" id="3.1.3.16"/>
    </reaction>
</comment>
<evidence type="ECO:0000259" key="14">
    <source>
        <dbReference type="PROSITE" id="PS51746"/>
    </source>
</evidence>
<dbReference type="GO" id="GO:0004722">
    <property type="term" value="F:protein serine/threonine phosphatase activity"/>
    <property type="evidence" value="ECO:0007669"/>
    <property type="project" value="UniProtKB-EC"/>
</dbReference>
<dbReference type="Pfam" id="PF00481">
    <property type="entry name" value="PP2C"/>
    <property type="match status" value="2"/>
</dbReference>
<evidence type="ECO:0000256" key="9">
    <source>
        <dbReference type="ARBA" id="ARBA00023211"/>
    </source>
</evidence>
<name>A0A7S2YQ21_9STRA</name>
<feature type="compositionally biased region" description="Polar residues" evidence="13">
    <location>
        <begin position="272"/>
        <end position="281"/>
    </location>
</feature>
<dbReference type="InterPro" id="IPR000222">
    <property type="entry name" value="PP2C_BS"/>
</dbReference>
<organism evidence="15">
    <name type="scientific">Entomoneis paludosa</name>
    <dbReference type="NCBI Taxonomy" id="265537"/>
    <lineage>
        <taxon>Eukaryota</taxon>
        <taxon>Sar</taxon>
        <taxon>Stramenopiles</taxon>
        <taxon>Ochrophyta</taxon>
        <taxon>Bacillariophyta</taxon>
        <taxon>Bacillariophyceae</taxon>
        <taxon>Bacillariophycidae</taxon>
        <taxon>Entomoneidaceae</taxon>
        <taxon>Entomoneis</taxon>
    </lineage>
</organism>
<feature type="region of interest" description="Disordered" evidence="13">
    <location>
        <begin position="105"/>
        <end position="126"/>
    </location>
</feature>
<dbReference type="PROSITE" id="PS01032">
    <property type="entry name" value="PPM_1"/>
    <property type="match status" value="1"/>
</dbReference>
<feature type="region of interest" description="Disordered" evidence="13">
    <location>
        <begin position="314"/>
        <end position="355"/>
    </location>
</feature>
<dbReference type="InterPro" id="IPR036457">
    <property type="entry name" value="PPM-type-like_dom_sf"/>
</dbReference>
<evidence type="ECO:0000256" key="2">
    <source>
        <dbReference type="ARBA" id="ARBA00004170"/>
    </source>
</evidence>
<feature type="compositionally biased region" description="Low complexity" evidence="13">
    <location>
        <begin position="581"/>
        <end position="593"/>
    </location>
</feature>
<evidence type="ECO:0000256" key="11">
    <source>
        <dbReference type="ARBA" id="ARBA00048336"/>
    </source>
</evidence>
<comment type="similarity">
    <text evidence="3 12">Belongs to the PP2C family.</text>
</comment>
<evidence type="ECO:0000256" key="7">
    <source>
        <dbReference type="ARBA" id="ARBA00022842"/>
    </source>
</evidence>